<dbReference type="InterPro" id="IPR004089">
    <property type="entry name" value="MCPsignal_dom"/>
</dbReference>
<sequence>MTFGFGRSAPTAAKSEQADAVGQAVAMDQVRLVAALDAMRRGVQPAEWPDGDAGAALKAFSKEIGRRGRVDLAAVVSFARNASATGLGVGWVTHDVRQVAESSSTIAGAVEELANSISELFAMSSAGAADATSARDETTSCLDEMRQASGSMDAIRDRVGAIAARLDVLEDAVRQIADMAGAIEAISSQTNLLALNATIEAARAGDAGRGFAVVANEVKSLSGQTAKATEQIRARIATLMEETDAIKRATGESAEAVASGESTIRATGEKVEAVGRHVTVITSNMHSLADVLGQQRAATNEISENVGRIASTASKTRGEIDAVLGKLIAAEEAAVAGVDKAANHGVPSYELLRVPADAGQLQRRLGAVLIGAASPDVDLAAFGARFDALPAVDRPADVVRARDTARREGERMLACVRQQDWDQASNAFQKTEAALDEMVRAAERAAA</sequence>
<gene>
    <name evidence="5" type="ORF">DI565_07830</name>
</gene>
<evidence type="ECO:0000256" key="1">
    <source>
        <dbReference type="ARBA" id="ARBA00023224"/>
    </source>
</evidence>
<proteinExistence type="inferred from homology"/>
<dbReference type="GO" id="GO:0016020">
    <property type="term" value="C:membrane"/>
    <property type="evidence" value="ECO:0007669"/>
    <property type="project" value="InterPro"/>
</dbReference>
<dbReference type="SUPFAM" id="SSF58104">
    <property type="entry name" value="Methyl-accepting chemotaxis protein (MCP) signaling domain"/>
    <property type="match status" value="1"/>
</dbReference>
<evidence type="ECO:0000313" key="5">
    <source>
        <dbReference type="EMBL" id="PZQ15752.1"/>
    </source>
</evidence>
<comment type="similarity">
    <text evidence="2">Belongs to the methyl-accepting chemotaxis (MCP) protein family.</text>
</comment>
<evidence type="ECO:0000313" key="6">
    <source>
        <dbReference type="Proteomes" id="UP000249577"/>
    </source>
</evidence>
<comment type="caution">
    <text evidence="5">The sequence shown here is derived from an EMBL/GenBank/DDBJ whole genome shotgun (WGS) entry which is preliminary data.</text>
</comment>
<dbReference type="PANTHER" id="PTHR32089">
    <property type="entry name" value="METHYL-ACCEPTING CHEMOTAXIS PROTEIN MCPB"/>
    <property type="match status" value="1"/>
</dbReference>
<evidence type="ECO:0000259" key="4">
    <source>
        <dbReference type="PROSITE" id="PS50111"/>
    </source>
</evidence>
<dbReference type="SMART" id="SM00283">
    <property type="entry name" value="MA"/>
    <property type="match status" value="1"/>
</dbReference>
<feature type="domain" description="Methyl-accepting transducer" evidence="4">
    <location>
        <begin position="81"/>
        <end position="310"/>
    </location>
</feature>
<dbReference type="GO" id="GO:0004888">
    <property type="term" value="F:transmembrane signaling receptor activity"/>
    <property type="evidence" value="ECO:0007669"/>
    <property type="project" value="InterPro"/>
</dbReference>
<dbReference type="GO" id="GO:0006935">
    <property type="term" value="P:chemotaxis"/>
    <property type="evidence" value="ECO:0007669"/>
    <property type="project" value="InterPro"/>
</dbReference>
<evidence type="ECO:0000256" key="2">
    <source>
        <dbReference type="ARBA" id="ARBA00029447"/>
    </source>
</evidence>
<name>A0A2W5KFH6_ANCNO</name>
<dbReference type="InterPro" id="IPR004090">
    <property type="entry name" value="Chemotax_Me-accpt_rcpt"/>
</dbReference>
<dbReference type="Pfam" id="PF00015">
    <property type="entry name" value="MCPsignal"/>
    <property type="match status" value="1"/>
</dbReference>
<accession>A0A2W5KFH6</accession>
<dbReference type="PANTHER" id="PTHR32089:SF112">
    <property type="entry name" value="LYSOZYME-LIKE PROTEIN-RELATED"/>
    <property type="match status" value="1"/>
</dbReference>
<dbReference type="Gene3D" id="1.10.287.950">
    <property type="entry name" value="Methyl-accepting chemotaxis protein"/>
    <property type="match status" value="1"/>
</dbReference>
<keyword evidence="1 3" id="KW-0807">Transducer</keyword>
<reference evidence="5 6" key="1">
    <citation type="submission" date="2017-08" db="EMBL/GenBank/DDBJ databases">
        <title>Infants hospitalized years apart are colonized by the same room-sourced microbial strains.</title>
        <authorList>
            <person name="Brooks B."/>
            <person name="Olm M.R."/>
            <person name="Firek B.A."/>
            <person name="Baker R."/>
            <person name="Thomas B.C."/>
            <person name="Morowitz M.J."/>
            <person name="Banfield J.F."/>
        </authorList>
    </citation>
    <scope>NUCLEOTIDE SEQUENCE [LARGE SCALE GENOMIC DNA]</scope>
    <source>
        <strain evidence="5">S2_005_003_R2_43</strain>
    </source>
</reference>
<dbReference type="EMBL" id="QFPN01000004">
    <property type="protein sequence ID" value="PZQ15752.1"/>
    <property type="molecule type" value="Genomic_DNA"/>
</dbReference>
<organism evidence="5 6">
    <name type="scientific">Ancylobacter novellus</name>
    <name type="common">Thiobacillus novellus</name>
    <dbReference type="NCBI Taxonomy" id="921"/>
    <lineage>
        <taxon>Bacteria</taxon>
        <taxon>Pseudomonadati</taxon>
        <taxon>Pseudomonadota</taxon>
        <taxon>Alphaproteobacteria</taxon>
        <taxon>Hyphomicrobiales</taxon>
        <taxon>Xanthobacteraceae</taxon>
        <taxon>Ancylobacter</taxon>
    </lineage>
</organism>
<dbReference type="PRINTS" id="PR00260">
    <property type="entry name" value="CHEMTRNSDUCR"/>
</dbReference>
<dbReference type="PROSITE" id="PS50111">
    <property type="entry name" value="CHEMOTAXIS_TRANSDUC_2"/>
    <property type="match status" value="1"/>
</dbReference>
<dbReference type="GO" id="GO:0007165">
    <property type="term" value="P:signal transduction"/>
    <property type="evidence" value="ECO:0007669"/>
    <property type="project" value="UniProtKB-KW"/>
</dbReference>
<protein>
    <recommendedName>
        <fullName evidence="4">Methyl-accepting transducer domain-containing protein</fullName>
    </recommendedName>
</protein>
<dbReference type="AlphaFoldDB" id="A0A2W5KFH6"/>
<dbReference type="Proteomes" id="UP000249577">
    <property type="component" value="Unassembled WGS sequence"/>
</dbReference>
<evidence type="ECO:0000256" key="3">
    <source>
        <dbReference type="PROSITE-ProRule" id="PRU00284"/>
    </source>
</evidence>